<evidence type="ECO:0000256" key="1">
    <source>
        <dbReference type="SAM" id="SignalP"/>
    </source>
</evidence>
<protein>
    <submittedName>
        <fullName evidence="3">Beta-lactamase family protein</fullName>
    </submittedName>
</protein>
<comment type="caution">
    <text evidence="3">The sequence shown here is derived from an EMBL/GenBank/DDBJ whole genome shotgun (WGS) entry which is preliminary data.</text>
</comment>
<dbReference type="PANTHER" id="PTHR43283">
    <property type="entry name" value="BETA-LACTAMASE-RELATED"/>
    <property type="match status" value="1"/>
</dbReference>
<proteinExistence type="predicted"/>
<name>A0A923M914_9BURK</name>
<sequence length="424" mass="45848">MHARTLVALGLIAAAHAVHGADPLPRATPESVGMSGPRLERIDARMKAEIAAQRIPGSVVAIARKGKLVYFKAFGMRDPATGAPMTTDAIFNIASMTKPMVAIATLVLLEEDRLLLGEPVGRYLPELGKLAVAKDRVNEPAGENFETVPLKRPVTVQDLMRHTAGMMYGGRFASTALGRRTPPPIVPFSSAELVQKMAALPLAHQPGTVWEYSISYDVLGALLERVSGKPLGELLREKVFAPLRMADTSFTVPADKANRYALWLTVDADTRQPQAMTYDARKPHPIECGGSCGISTAGDYLRFAQMLLNRGTLEGARILGPKLVDYMTADHLGPEIENRITSAEPHRDGYGYGLGVGVRRSAGVASTVGSAGDWFWNAGSGPSFWVDPKEELVVVTMFHHPGSYPLRGQLRQAMAALVYQAIDR</sequence>
<gene>
    <name evidence="3" type="ORF">H8R02_17390</name>
</gene>
<feature type="domain" description="Beta-lactamase-related" evidence="2">
    <location>
        <begin position="43"/>
        <end position="416"/>
    </location>
</feature>
<dbReference type="Pfam" id="PF00144">
    <property type="entry name" value="Beta-lactamase"/>
    <property type="match status" value="1"/>
</dbReference>
<dbReference type="SUPFAM" id="SSF56601">
    <property type="entry name" value="beta-lactamase/transpeptidase-like"/>
    <property type="match status" value="1"/>
</dbReference>
<dbReference type="PANTHER" id="PTHR43283:SF3">
    <property type="entry name" value="BETA-LACTAMASE FAMILY PROTEIN (AFU_ORTHOLOGUE AFUA_5G07500)"/>
    <property type="match status" value="1"/>
</dbReference>
<keyword evidence="4" id="KW-1185">Reference proteome</keyword>
<evidence type="ECO:0000313" key="3">
    <source>
        <dbReference type="EMBL" id="MBC5766245.1"/>
    </source>
</evidence>
<organism evidence="3 4">
    <name type="scientific">Ramlibacter albus</name>
    <dbReference type="NCBI Taxonomy" id="2079448"/>
    <lineage>
        <taxon>Bacteria</taxon>
        <taxon>Pseudomonadati</taxon>
        <taxon>Pseudomonadota</taxon>
        <taxon>Betaproteobacteria</taxon>
        <taxon>Burkholderiales</taxon>
        <taxon>Comamonadaceae</taxon>
        <taxon>Ramlibacter</taxon>
    </lineage>
</organism>
<dbReference type="AlphaFoldDB" id="A0A923M914"/>
<feature type="chain" id="PRO_5037781410" evidence="1">
    <location>
        <begin position="21"/>
        <end position="424"/>
    </location>
</feature>
<keyword evidence="1" id="KW-0732">Signal</keyword>
<evidence type="ECO:0000259" key="2">
    <source>
        <dbReference type="Pfam" id="PF00144"/>
    </source>
</evidence>
<dbReference type="InterPro" id="IPR050789">
    <property type="entry name" value="Diverse_Enzym_Activities"/>
</dbReference>
<dbReference type="Proteomes" id="UP000596827">
    <property type="component" value="Unassembled WGS sequence"/>
</dbReference>
<dbReference type="InterPro" id="IPR001466">
    <property type="entry name" value="Beta-lactam-related"/>
</dbReference>
<feature type="signal peptide" evidence="1">
    <location>
        <begin position="1"/>
        <end position="20"/>
    </location>
</feature>
<dbReference type="RefSeq" id="WP_187082714.1">
    <property type="nucleotide sequence ID" value="NZ_JACORU010000006.1"/>
</dbReference>
<accession>A0A923M914</accession>
<dbReference type="InterPro" id="IPR012338">
    <property type="entry name" value="Beta-lactam/transpept-like"/>
</dbReference>
<evidence type="ECO:0000313" key="4">
    <source>
        <dbReference type="Proteomes" id="UP000596827"/>
    </source>
</evidence>
<reference evidence="3" key="1">
    <citation type="submission" date="2020-08" db="EMBL/GenBank/DDBJ databases">
        <title>Ramlibacter sp. GTP1 16S ribosomal RNA gene genome sequencing and assembly.</title>
        <authorList>
            <person name="Kang M."/>
        </authorList>
    </citation>
    <scope>NUCLEOTIDE SEQUENCE</scope>
    <source>
        <strain evidence="3">GTP1</strain>
    </source>
</reference>
<dbReference type="Gene3D" id="3.40.710.10">
    <property type="entry name" value="DD-peptidase/beta-lactamase superfamily"/>
    <property type="match status" value="1"/>
</dbReference>
<dbReference type="EMBL" id="JACORU010000006">
    <property type="protein sequence ID" value="MBC5766245.1"/>
    <property type="molecule type" value="Genomic_DNA"/>
</dbReference>